<evidence type="ECO:0000313" key="8">
    <source>
        <dbReference type="Proteomes" id="UP000070544"/>
    </source>
</evidence>
<feature type="transmembrane region" description="Helical" evidence="6">
    <location>
        <begin position="143"/>
        <end position="162"/>
    </location>
</feature>
<dbReference type="InterPro" id="IPR047623">
    <property type="entry name" value="SatP"/>
</dbReference>
<keyword evidence="4 6" id="KW-1133">Transmembrane helix</keyword>
<dbReference type="GO" id="GO:0005886">
    <property type="term" value="C:plasma membrane"/>
    <property type="evidence" value="ECO:0007669"/>
    <property type="project" value="TreeGrafter"/>
</dbReference>
<comment type="subcellular location">
    <subcellularLocation>
        <location evidence="1">Membrane</location>
        <topology evidence="1">Multi-pass membrane protein</topology>
    </subcellularLocation>
</comment>
<dbReference type="AlphaFoldDB" id="A0A139A4Q1"/>
<gene>
    <name evidence="7" type="ORF">M427DRAFT_35461</name>
</gene>
<dbReference type="InterPro" id="IPR000791">
    <property type="entry name" value="Gpr1/Fun34/SatP-like"/>
</dbReference>
<dbReference type="GO" id="GO:0015360">
    <property type="term" value="F:acetate:proton symporter activity"/>
    <property type="evidence" value="ECO:0007669"/>
    <property type="project" value="TreeGrafter"/>
</dbReference>
<feature type="transmembrane region" description="Helical" evidence="6">
    <location>
        <begin position="57"/>
        <end position="76"/>
    </location>
</feature>
<dbReference type="OrthoDB" id="2012235at2759"/>
<dbReference type="EMBL" id="KQ965797">
    <property type="protein sequence ID" value="KXS11714.1"/>
    <property type="molecule type" value="Genomic_DNA"/>
</dbReference>
<keyword evidence="3 6" id="KW-0812">Transmembrane</keyword>
<dbReference type="GO" id="GO:0071422">
    <property type="term" value="P:succinate transmembrane transport"/>
    <property type="evidence" value="ECO:0007669"/>
    <property type="project" value="TreeGrafter"/>
</dbReference>
<evidence type="ECO:0000256" key="4">
    <source>
        <dbReference type="ARBA" id="ARBA00022989"/>
    </source>
</evidence>
<keyword evidence="5 6" id="KW-0472">Membrane</keyword>
<feature type="transmembrane region" description="Helical" evidence="6">
    <location>
        <begin position="88"/>
        <end position="110"/>
    </location>
</feature>
<sequence>MDGKGEMKIIWPEEAKVKLDYSQTIGNTAPAGLWGFAIVLTMLGAINAGLVDPDFGPIVWSYFLAIGSSFIPLGYLEFSRNNILTGTILFTYGPFGAGMAIFQLLAYSGAIKPGNLSAGLVTLFTLYAFVSFLFLCVAIRFNVAMCSTFVGVILLLLCLAGSSYGSVGATRASGWLSLITAATAFYGGSAPFINELWGREVLPAGDLTWVWAGKQHGRNRLASVAESKAERETLSVPAAAVVTEPGGDKAAAWSQHVVRGMVKEHELEVCEARRPGGQKQEEQEHVPEINDVASRYFV</sequence>
<protein>
    <submittedName>
        <fullName evidence="7">Uncharacterized protein</fullName>
    </submittedName>
</protein>
<evidence type="ECO:0000256" key="1">
    <source>
        <dbReference type="ARBA" id="ARBA00004141"/>
    </source>
</evidence>
<name>A0A139A4Q1_GONPJ</name>
<keyword evidence="8" id="KW-1185">Reference proteome</keyword>
<evidence type="ECO:0000256" key="5">
    <source>
        <dbReference type="ARBA" id="ARBA00023136"/>
    </source>
</evidence>
<comment type="similarity">
    <text evidence="2">Belongs to the acetate uptake transporter (AceTr) (TC 2.A.96) family.</text>
</comment>
<dbReference type="PANTHER" id="PTHR30178">
    <property type="entry name" value="INNER MEMBRANE PROTEIN YAAH"/>
    <property type="match status" value="1"/>
</dbReference>
<accession>A0A139A4Q1</accession>
<evidence type="ECO:0000256" key="2">
    <source>
        <dbReference type="ARBA" id="ARBA00005587"/>
    </source>
</evidence>
<evidence type="ECO:0000313" key="7">
    <source>
        <dbReference type="EMBL" id="KXS11714.1"/>
    </source>
</evidence>
<feature type="transmembrane region" description="Helical" evidence="6">
    <location>
        <begin position="31"/>
        <end position="51"/>
    </location>
</feature>
<dbReference type="PANTHER" id="PTHR30178:SF3">
    <property type="entry name" value="SUCCINATE-ACETATE_PROTON SYMPORTER SATP"/>
    <property type="match status" value="1"/>
</dbReference>
<proteinExistence type="inferred from homology"/>
<organism evidence="7 8">
    <name type="scientific">Gonapodya prolifera (strain JEL478)</name>
    <name type="common">Monoblepharis prolifera</name>
    <dbReference type="NCBI Taxonomy" id="1344416"/>
    <lineage>
        <taxon>Eukaryota</taxon>
        <taxon>Fungi</taxon>
        <taxon>Fungi incertae sedis</taxon>
        <taxon>Chytridiomycota</taxon>
        <taxon>Chytridiomycota incertae sedis</taxon>
        <taxon>Monoblepharidomycetes</taxon>
        <taxon>Monoblepharidales</taxon>
        <taxon>Gonapodyaceae</taxon>
        <taxon>Gonapodya</taxon>
    </lineage>
</organism>
<dbReference type="STRING" id="1344416.A0A139A4Q1"/>
<evidence type="ECO:0000256" key="6">
    <source>
        <dbReference type="SAM" id="Phobius"/>
    </source>
</evidence>
<dbReference type="Proteomes" id="UP000070544">
    <property type="component" value="Unassembled WGS sequence"/>
</dbReference>
<reference evidence="7 8" key="1">
    <citation type="journal article" date="2015" name="Genome Biol. Evol.">
        <title>Phylogenomic analyses indicate that early fungi evolved digesting cell walls of algal ancestors of land plants.</title>
        <authorList>
            <person name="Chang Y."/>
            <person name="Wang S."/>
            <person name="Sekimoto S."/>
            <person name="Aerts A.L."/>
            <person name="Choi C."/>
            <person name="Clum A."/>
            <person name="LaButti K.M."/>
            <person name="Lindquist E.A."/>
            <person name="Yee Ngan C."/>
            <person name="Ohm R.A."/>
            <person name="Salamov A.A."/>
            <person name="Grigoriev I.V."/>
            <person name="Spatafora J.W."/>
            <person name="Berbee M.L."/>
        </authorList>
    </citation>
    <scope>NUCLEOTIDE SEQUENCE [LARGE SCALE GENOMIC DNA]</scope>
    <source>
        <strain evidence="7 8">JEL478</strain>
    </source>
</reference>
<feature type="transmembrane region" description="Helical" evidence="6">
    <location>
        <begin position="116"/>
        <end position="136"/>
    </location>
</feature>
<evidence type="ECO:0000256" key="3">
    <source>
        <dbReference type="ARBA" id="ARBA00022692"/>
    </source>
</evidence>
<dbReference type="Pfam" id="PF01184">
    <property type="entry name" value="Gpr1_Fun34_YaaH"/>
    <property type="match status" value="1"/>
</dbReference>